<protein>
    <submittedName>
        <fullName evidence="2">Uncharacterized protein</fullName>
    </submittedName>
</protein>
<reference evidence="2 3" key="1">
    <citation type="submission" date="2019-07" db="EMBL/GenBank/DDBJ databases">
        <authorList>
            <person name="Kim J."/>
        </authorList>
    </citation>
    <scope>NUCLEOTIDE SEQUENCE [LARGE SCALE GENOMIC DNA]</scope>
    <source>
        <strain evidence="2 3">JC52</strain>
    </source>
</reference>
<dbReference type="OrthoDB" id="1682562at2"/>
<sequence>MYVVLFGLVLIVYAKIMPKSGSGKGQESNMLGEIEQTMDHFAAELDEQNKALIQMFGETKKEYELNATKLLTRIEGLESQNNQLRHEMNRLGVVQEQWQTRRTMASPLSISGTVTDSRENLAENANQASRLQEEAQASSSPQPPSFAMNMRERYKELFQLHEQGKSTDHIAKKLGMNKGEINLIVQLARQEERAHDE</sequence>
<accession>A0A559KEY2</accession>
<gene>
    <name evidence="2" type="ORF">FPZ49_07805</name>
</gene>
<keyword evidence="3" id="KW-1185">Reference proteome</keyword>
<proteinExistence type="predicted"/>
<name>A0A559KEY2_9BACL</name>
<comment type="caution">
    <text evidence="2">The sequence shown here is derived from an EMBL/GenBank/DDBJ whole genome shotgun (WGS) entry which is preliminary data.</text>
</comment>
<evidence type="ECO:0000256" key="1">
    <source>
        <dbReference type="SAM" id="MobiDB-lite"/>
    </source>
</evidence>
<dbReference type="Pfam" id="PF19610">
    <property type="entry name" value="DUF6115"/>
    <property type="match status" value="1"/>
</dbReference>
<dbReference type="Proteomes" id="UP000317036">
    <property type="component" value="Unassembled WGS sequence"/>
</dbReference>
<dbReference type="EMBL" id="VNJI01000007">
    <property type="protein sequence ID" value="TVY10680.1"/>
    <property type="molecule type" value="Genomic_DNA"/>
</dbReference>
<dbReference type="InterPro" id="IPR046118">
    <property type="entry name" value="DUF6115"/>
</dbReference>
<feature type="region of interest" description="Disordered" evidence="1">
    <location>
        <begin position="125"/>
        <end position="146"/>
    </location>
</feature>
<evidence type="ECO:0000313" key="2">
    <source>
        <dbReference type="EMBL" id="TVY10680.1"/>
    </source>
</evidence>
<organism evidence="2 3">
    <name type="scientific">Paenibacillus cremeus</name>
    <dbReference type="NCBI Taxonomy" id="2163881"/>
    <lineage>
        <taxon>Bacteria</taxon>
        <taxon>Bacillati</taxon>
        <taxon>Bacillota</taxon>
        <taxon>Bacilli</taxon>
        <taxon>Bacillales</taxon>
        <taxon>Paenibacillaceae</taxon>
        <taxon>Paenibacillus</taxon>
    </lineage>
</organism>
<dbReference type="AlphaFoldDB" id="A0A559KEY2"/>
<evidence type="ECO:0000313" key="3">
    <source>
        <dbReference type="Proteomes" id="UP000317036"/>
    </source>
</evidence>